<dbReference type="InterPro" id="IPR038770">
    <property type="entry name" value="Na+/solute_symporter_sf"/>
</dbReference>
<evidence type="ECO:0000256" key="6">
    <source>
        <dbReference type="ARBA" id="ARBA00022989"/>
    </source>
</evidence>
<evidence type="ECO:0000256" key="9">
    <source>
        <dbReference type="ARBA" id="ARBA00038341"/>
    </source>
</evidence>
<keyword evidence="5" id="KW-0630">Potassium</keyword>
<gene>
    <name evidence="13" type="ORF">V6N12_008287</name>
</gene>
<dbReference type="Pfam" id="PF00999">
    <property type="entry name" value="Na_H_Exchanger"/>
    <property type="match status" value="1"/>
</dbReference>
<dbReference type="InterPro" id="IPR006153">
    <property type="entry name" value="Cation/H_exchanger_TM"/>
</dbReference>
<feature type="transmembrane region" description="Helical" evidence="10">
    <location>
        <begin position="260"/>
        <end position="278"/>
    </location>
</feature>
<evidence type="ECO:0000256" key="10">
    <source>
        <dbReference type="SAM" id="Phobius"/>
    </source>
</evidence>
<feature type="domain" description="Cation/H(+) antiporter central" evidence="12">
    <location>
        <begin position="511"/>
        <end position="632"/>
    </location>
</feature>
<evidence type="ECO:0000256" key="2">
    <source>
        <dbReference type="ARBA" id="ARBA00022448"/>
    </source>
</evidence>
<keyword evidence="3" id="KW-0633">Potassium transport</keyword>
<comment type="caution">
    <text evidence="13">The sequence shown here is derived from an EMBL/GenBank/DDBJ whole genome shotgun (WGS) entry which is preliminary data.</text>
</comment>
<dbReference type="Gene3D" id="1.20.1530.20">
    <property type="match status" value="1"/>
</dbReference>
<keyword evidence="6 10" id="KW-1133">Transmembrane helix</keyword>
<evidence type="ECO:0000256" key="7">
    <source>
        <dbReference type="ARBA" id="ARBA00023065"/>
    </source>
</evidence>
<feature type="transmembrane region" description="Helical" evidence="10">
    <location>
        <begin position="218"/>
        <end position="240"/>
    </location>
</feature>
<dbReference type="Pfam" id="PF23256">
    <property type="entry name" value="CHX17_2nd"/>
    <property type="match status" value="1"/>
</dbReference>
<feature type="transmembrane region" description="Helical" evidence="10">
    <location>
        <begin position="187"/>
        <end position="206"/>
    </location>
</feature>
<feature type="transmembrane region" description="Helical" evidence="10">
    <location>
        <begin position="119"/>
        <end position="140"/>
    </location>
</feature>
<dbReference type="PANTHER" id="PTHR32468">
    <property type="entry name" value="CATION/H + ANTIPORTER"/>
    <property type="match status" value="1"/>
</dbReference>
<dbReference type="EMBL" id="JBBPBM010000193">
    <property type="protein sequence ID" value="KAK8501268.1"/>
    <property type="molecule type" value="Genomic_DNA"/>
</dbReference>
<accession>A0ABR2B505</accession>
<keyword evidence="14" id="KW-1185">Reference proteome</keyword>
<organism evidence="13 14">
    <name type="scientific">Hibiscus sabdariffa</name>
    <name type="common">roselle</name>
    <dbReference type="NCBI Taxonomy" id="183260"/>
    <lineage>
        <taxon>Eukaryota</taxon>
        <taxon>Viridiplantae</taxon>
        <taxon>Streptophyta</taxon>
        <taxon>Embryophyta</taxon>
        <taxon>Tracheophyta</taxon>
        <taxon>Spermatophyta</taxon>
        <taxon>Magnoliopsida</taxon>
        <taxon>eudicotyledons</taxon>
        <taxon>Gunneridae</taxon>
        <taxon>Pentapetalae</taxon>
        <taxon>rosids</taxon>
        <taxon>malvids</taxon>
        <taxon>Malvales</taxon>
        <taxon>Malvaceae</taxon>
        <taxon>Malvoideae</taxon>
        <taxon>Hibiscus</taxon>
    </lineage>
</organism>
<sequence length="728" mass="81945">MEVGPPEVVRTYKNGTSILEKKLCLSFPPKVYSPGLISLLSPQGHDQKLGNYLLEYAAPRLQLQMIVTFLLPRVIHCVLKHLRLRLPIFISQLLTGMILGPMVFKGKNSLITMSDESVIVLGTVASFGYIFFLFLTGVKMDVCMTYRSGKKVICIGLLTVVVPLIVCLLMAKSSDMDRQEFIENKPFILAVSYSGTSFPVVHCLLSELKLLNSELGRLGLSAALIGDILSLFLRTILYGLFEGHRKSEWKKVLRHFGKAVLFLVLVFICLRSLMKWMVRSTREGEKIKKMCLYSAILAFMISHKLTENLRVFFIQGPFLVGLAIPEGPPLGSALVEKFEPVVSGFLMPLFVATCGMRIDFSHLKQLSPFAQHQAVAAVVTVIAKFGVSFLLSFLCNIPTRDSLAFAFIMISKGVVEMAIYSSMNDFGVIDPDIFAYMAIIIILIASIVPMLVKTLYDPSRKYACYPKRSIVQCKLNEELRMISCIHVPANVNSIIHIINASCPTKHSPISLHVLHLIKLSGRATPLFISHEKNWNTLSDSLYSENVVLTFNQFERNNWGAVLVKVFTAVSPPNLMHEDICNLARDHLTSFIILPFHRQWQVDGSIESEDQTIRRLNYSVLEKSPCSVGILVEGRRRVNLSNSRDHTQSIAVIFLGDGEMLRNAKETYIEKLVRDGPETLEFLRSIVNNYQLFIVGRRYRREDPQTFGLHEWTEFQEIGIIGDLLSSAD</sequence>
<evidence type="ECO:0000259" key="12">
    <source>
        <dbReference type="Pfam" id="PF23256"/>
    </source>
</evidence>
<dbReference type="InterPro" id="IPR057291">
    <property type="entry name" value="CHX17_2nd"/>
</dbReference>
<evidence type="ECO:0000313" key="14">
    <source>
        <dbReference type="Proteomes" id="UP001472677"/>
    </source>
</evidence>
<feature type="transmembrane region" description="Helical" evidence="10">
    <location>
        <begin position="86"/>
        <end position="104"/>
    </location>
</feature>
<feature type="domain" description="Cation/H+ exchanger transmembrane" evidence="11">
    <location>
        <begin position="79"/>
        <end position="452"/>
    </location>
</feature>
<proteinExistence type="inferred from homology"/>
<comment type="subcellular location">
    <subcellularLocation>
        <location evidence="1">Membrane</location>
        <topology evidence="1">Multi-pass membrane protein</topology>
    </subcellularLocation>
</comment>
<keyword evidence="8 10" id="KW-0472">Membrane</keyword>
<evidence type="ECO:0000259" key="11">
    <source>
        <dbReference type="Pfam" id="PF00999"/>
    </source>
</evidence>
<name>A0ABR2B505_9ROSI</name>
<keyword evidence="2" id="KW-0813">Transport</keyword>
<evidence type="ECO:0000256" key="3">
    <source>
        <dbReference type="ARBA" id="ARBA00022538"/>
    </source>
</evidence>
<evidence type="ECO:0000313" key="13">
    <source>
        <dbReference type="EMBL" id="KAK8501268.1"/>
    </source>
</evidence>
<evidence type="ECO:0008006" key="15">
    <source>
        <dbReference type="Google" id="ProtNLM"/>
    </source>
</evidence>
<dbReference type="InterPro" id="IPR050794">
    <property type="entry name" value="CPA2_transporter"/>
</dbReference>
<feature type="transmembrane region" description="Helical" evidence="10">
    <location>
        <begin position="433"/>
        <end position="452"/>
    </location>
</feature>
<feature type="transmembrane region" description="Helical" evidence="10">
    <location>
        <begin position="374"/>
        <end position="395"/>
    </location>
</feature>
<comment type="similarity">
    <text evidence="9">Belongs to the monovalent cation:proton antiporter 2 (CPA2) transporter (TC 2.A.37) family. CHX (TC 2.A.37.4) subfamily.</text>
</comment>
<feature type="transmembrane region" description="Helical" evidence="10">
    <location>
        <begin position="152"/>
        <end position="171"/>
    </location>
</feature>
<dbReference type="PANTHER" id="PTHR32468:SF17">
    <property type="entry name" value="CATION_H(+) ANTIPORTER 4"/>
    <property type="match status" value="1"/>
</dbReference>
<keyword evidence="7" id="KW-0406">Ion transport</keyword>
<dbReference type="Proteomes" id="UP001472677">
    <property type="component" value="Unassembled WGS sequence"/>
</dbReference>
<evidence type="ECO:0000256" key="1">
    <source>
        <dbReference type="ARBA" id="ARBA00004141"/>
    </source>
</evidence>
<protein>
    <recommendedName>
        <fullName evidence="15">Cation/H+ exchanger domain-containing protein</fullName>
    </recommendedName>
</protein>
<evidence type="ECO:0000256" key="4">
    <source>
        <dbReference type="ARBA" id="ARBA00022692"/>
    </source>
</evidence>
<feature type="transmembrane region" description="Helical" evidence="10">
    <location>
        <begin position="402"/>
        <end position="421"/>
    </location>
</feature>
<keyword evidence="4 10" id="KW-0812">Transmembrane</keyword>
<evidence type="ECO:0000256" key="5">
    <source>
        <dbReference type="ARBA" id="ARBA00022958"/>
    </source>
</evidence>
<evidence type="ECO:0000256" key="8">
    <source>
        <dbReference type="ARBA" id="ARBA00023136"/>
    </source>
</evidence>
<reference evidence="13 14" key="1">
    <citation type="journal article" date="2024" name="G3 (Bethesda)">
        <title>Genome assembly of Hibiscus sabdariffa L. provides insights into metabolisms of medicinal natural products.</title>
        <authorList>
            <person name="Kim T."/>
        </authorList>
    </citation>
    <scope>NUCLEOTIDE SEQUENCE [LARGE SCALE GENOMIC DNA]</scope>
    <source>
        <strain evidence="13">TK-2024</strain>
        <tissue evidence="13">Old leaves</tissue>
    </source>
</reference>